<protein>
    <submittedName>
        <fullName evidence="1">Uncharacterized protein</fullName>
    </submittedName>
</protein>
<dbReference type="Proteomes" id="UP000077315">
    <property type="component" value="Unassembled WGS sequence"/>
</dbReference>
<dbReference type="EMBL" id="KV440978">
    <property type="protein sequence ID" value="OAD74989.1"/>
    <property type="molecule type" value="Genomic_DNA"/>
</dbReference>
<proteinExistence type="predicted"/>
<name>A0A167N4Q4_PHYB8</name>
<dbReference type="InParanoid" id="A0A167N4Q4"/>
<gene>
    <name evidence="1" type="ORF">PHYBLDRAFT_167314</name>
</gene>
<dbReference type="VEuPathDB" id="FungiDB:PHYBLDRAFT_167314"/>
<organism evidence="1 2">
    <name type="scientific">Phycomyces blakesleeanus (strain ATCC 8743b / DSM 1359 / FGSC 10004 / NBRC 33097 / NRRL 1555)</name>
    <dbReference type="NCBI Taxonomy" id="763407"/>
    <lineage>
        <taxon>Eukaryota</taxon>
        <taxon>Fungi</taxon>
        <taxon>Fungi incertae sedis</taxon>
        <taxon>Mucoromycota</taxon>
        <taxon>Mucoromycotina</taxon>
        <taxon>Mucoromycetes</taxon>
        <taxon>Mucorales</taxon>
        <taxon>Phycomycetaceae</taxon>
        <taxon>Phycomyces</taxon>
    </lineage>
</organism>
<reference evidence="2" key="1">
    <citation type="submission" date="2015-06" db="EMBL/GenBank/DDBJ databases">
        <title>Expansion of signal transduction pathways in fungi by whole-genome duplication.</title>
        <authorList>
            <consortium name="DOE Joint Genome Institute"/>
            <person name="Corrochano L.M."/>
            <person name="Kuo A."/>
            <person name="Marcet-Houben M."/>
            <person name="Polaino S."/>
            <person name="Salamov A."/>
            <person name="Villalobos J.M."/>
            <person name="Alvarez M.I."/>
            <person name="Avalos J."/>
            <person name="Benito E.P."/>
            <person name="Benoit I."/>
            <person name="Burger G."/>
            <person name="Camino L.P."/>
            <person name="Canovas D."/>
            <person name="Cerda-Olmedo E."/>
            <person name="Cheng J.-F."/>
            <person name="Dominguez A."/>
            <person name="Elias M."/>
            <person name="Eslava A.P."/>
            <person name="Glaser F."/>
            <person name="Grimwood J."/>
            <person name="Gutierrez G."/>
            <person name="Heitman J."/>
            <person name="Henrissat B."/>
            <person name="Iturriaga E.A."/>
            <person name="Lang B.F."/>
            <person name="Lavin J.L."/>
            <person name="Lee S."/>
            <person name="Li W."/>
            <person name="Lindquist E."/>
            <person name="Lopez-Garcia S."/>
            <person name="Luque E.M."/>
            <person name="Marcos A.T."/>
            <person name="Martin J."/>
            <person name="McCluskey K."/>
            <person name="Medina H.R."/>
            <person name="Miralles-Duran A."/>
            <person name="Miyazaki A."/>
            <person name="Munoz-Torres E."/>
            <person name="Oguiza J.A."/>
            <person name="Ohm R."/>
            <person name="Olmedo M."/>
            <person name="Orejas M."/>
            <person name="Ortiz-Castellanos L."/>
            <person name="Pisabarro A.G."/>
            <person name="Rodriguez-Romero J."/>
            <person name="Ruiz-Herrera J."/>
            <person name="Ruiz-Vazquez R."/>
            <person name="Sanz C."/>
            <person name="Schackwitz W."/>
            <person name="Schmutz J."/>
            <person name="Shahriari M."/>
            <person name="Shelest E."/>
            <person name="Silva-Franco F."/>
            <person name="Soanes D."/>
            <person name="Syed K."/>
            <person name="Tagua V.G."/>
            <person name="Talbot N.J."/>
            <person name="Thon M."/>
            <person name="De vries R.P."/>
            <person name="Wiebenga A."/>
            <person name="Yadav J.S."/>
            <person name="Braun E.L."/>
            <person name="Baker S."/>
            <person name="Garre V."/>
            <person name="Horwitz B."/>
            <person name="Torres-Martinez S."/>
            <person name="Idnurm A."/>
            <person name="Herrera-Estrella A."/>
            <person name="Gabaldon T."/>
            <person name="Grigoriev I.V."/>
        </authorList>
    </citation>
    <scope>NUCLEOTIDE SEQUENCE [LARGE SCALE GENOMIC DNA]</scope>
    <source>
        <strain evidence="2">NRRL 1555(-)</strain>
    </source>
</reference>
<dbReference type="RefSeq" id="XP_018293029.1">
    <property type="nucleotide sequence ID" value="XM_018435624.1"/>
</dbReference>
<evidence type="ECO:0000313" key="2">
    <source>
        <dbReference type="Proteomes" id="UP000077315"/>
    </source>
</evidence>
<dbReference type="AlphaFoldDB" id="A0A167N4Q4"/>
<dbReference type="GeneID" id="28996530"/>
<accession>A0A167N4Q4</accession>
<evidence type="ECO:0000313" key="1">
    <source>
        <dbReference type="EMBL" id="OAD74989.1"/>
    </source>
</evidence>
<sequence>MANVKDFLAVKPDHKVISRLDFYVNSSQSRLEDNKLKKKRIYCHLQYKYSSNQDFYFLFNKNEEVILVANRKGRLLVLKDMSFNYYQCSNIFGIIDSIEPLHIQFSRPFLAKKPGSSLRF</sequence>
<keyword evidence="2" id="KW-1185">Reference proteome</keyword>